<gene>
    <name evidence="1" type="ORF">PR048_011523</name>
</gene>
<keyword evidence="2" id="KW-1185">Reference proteome</keyword>
<reference evidence="1 2" key="1">
    <citation type="submission" date="2023-02" db="EMBL/GenBank/DDBJ databases">
        <title>LHISI_Scaffold_Assembly.</title>
        <authorList>
            <person name="Stuart O.P."/>
            <person name="Cleave R."/>
            <person name="Magrath M.J.L."/>
            <person name="Mikheyev A.S."/>
        </authorList>
    </citation>
    <scope>NUCLEOTIDE SEQUENCE [LARGE SCALE GENOMIC DNA]</scope>
    <source>
        <strain evidence="1">Daus_M_001</strain>
        <tissue evidence="1">Leg muscle</tissue>
    </source>
</reference>
<dbReference type="Proteomes" id="UP001159363">
    <property type="component" value="Chromosome X"/>
</dbReference>
<proteinExistence type="predicted"/>
<evidence type="ECO:0000313" key="2">
    <source>
        <dbReference type="Proteomes" id="UP001159363"/>
    </source>
</evidence>
<protein>
    <submittedName>
        <fullName evidence="1">Uncharacterized protein</fullName>
    </submittedName>
</protein>
<organism evidence="1 2">
    <name type="scientific">Dryococelus australis</name>
    <dbReference type="NCBI Taxonomy" id="614101"/>
    <lineage>
        <taxon>Eukaryota</taxon>
        <taxon>Metazoa</taxon>
        <taxon>Ecdysozoa</taxon>
        <taxon>Arthropoda</taxon>
        <taxon>Hexapoda</taxon>
        <taxon>Insecta</taxon>
        <taxon>Pterygota</taxon>
        <taxon>Neoptera</taxon>
        <taxon>Polyneoptera</taxon>
        <taxon>Phasmatodea</taxon>
        <taxon>Verophasmatodea</taxon>
        <taxon>Anareolatae</taxon>
        <taxon>Phasmatidae</taxon>
        <taxon>Eurycanthinae</taxon>
        <taxon>Dryococelus</taxon>
    </lineage>
</organism>
<accession>A0ABQ9HLU9</accession>
<sequence length="99" mass="11625">MPLPKDKVLTDYWHGKRDMKKLKVFGSKYWEVTLPRPNKLNPKSMCVRLDLEEDNFIQSRAVVFDEDDVILNKELFMTNEGNHQLVESDIEDNITPSTE</sequence>
<comment type="caution">
    <text evidence="1">The sequence shown here is derived from an EMBL/GenBank/DDBJ whole genome shotgun (WGS) entry which is preliminary data.</text>
</comment>
<name>A0ABQ9HLU9_9NEOP</name>
<dbReference type="EMBL" id="JARBHB010000004">
    <property type="protein sequence ID" value="KAJ8885326.1"/>
    <property type="molecule type" value="Genomic_DNA"/>
</dbReference>
<feature type="non-terminal residue" evidence="1">
    <location>
        <position position="99"/>
    </location>
</feature>
<evidence type="ECO:0000313" key="1">
    <source>
        <dbReference type="EMBL" id="KAJ8885326.1"/>
    </source>
</evidence>